<proteinExistence type="predicted"/>
<comment type="caution">
    <text evidence="1">The sequence shown here is derived from an EMBL/GenBank/DDBJ whole genome shotgun (WGS) entry which is preliminary data.</text>
</comment>
<accession>A0ABD1HM83</accession>
<dbReference type="InterPro" id="IPR036047">
    <property type="entry name" value="F-box-like_dom_sf"/>
</dbReference>
<protein>
    <recommendedName>
        <fullName evidence="3">F-box domain-containing protein</fullName>
    </recommendedName>
</protein>
<organism evidence="1 2">
    <name type="scientific">Salvia divinorum</name>
    <name type="common">Maria pastora</name>
    <name type="synonym">Diviner's sage</name>
    <dbReference type="NCBI Taxonomy" id="28513"/>
    <lineage>
        <taxon>Eukaryota</taxon>
        <taxon>Viridiplantae</taxon>
        <taxon>Streptophyta</taxon>
        <taxon>Embryophyta</taxon>
        <taxon>Tracheophyta</taxon>
        <taxon>Spermatophyta</taxon>
        <taxon>Magnoliopsida</taxon>
        <taxon>eudicotyledons</taxon>
        <taxon>Gunneridae</taxon>
        <taxon>Pentapetalae</taxon>
        <taxon>asterids</taxon>
        <taxon>lamiids</taxon>
        <taxon>Lamiales</taxon>
        <taxon>Lamiaceae</taxon>
        <taxon>Nepetoideae</taxon>
        <taxon>Mentheae</taxon>
        <taxon>Salviinae</taxon>
        <taxon>Salvia</taxon>
        <taxon>Salvia subgen. Calosphace</taxon>
    </lineage>
</organism>
<evidence type="ECO:0000313" key="2">
    <source>
        <dbReference type="Proteomes" id="UP001567538"/>
    </source>
</evidence>
<keyword evidence="2" id="KW-1185">Reference proteome</keyword>
<dbReference type="EMBL" id="JBEAFC010000004">
    <property type="protein sequence ID" value="KAL1557569.1"/>
    <property type="molecule type" value="Genomic_DNA"/>
</dbReference>
<name>A0ABD1HM83_SALDI</name>
<dbReference type="Proteomes" id="UP001567538">
    <property type="component" value="Unassembled WGS sequence"/>
</dbReference>
<evidence type="ECO:0000313" key="1">
    <source>
        <dbReference type="EMBL" id="KAL1557569.1"/>
    </source>
</evidence>
<sequence length="76" mass="8607">MDEDFFKCLPEEIVVNILSRLPTRAAMACKSVPGLAVETHSKSYNVIEFVDELGFNFNFDEENHGNNFAMENVSSF</sequence>
<dbReference type="SUPFAM" id="SSF81383">
    <property type="entry name" value="F-box domain"/>
    <property type="match status" value="1"/>
</dbReference>
<reference evidence="1 2" key="1">
    <citation type="submission" date="2024-06" db="EMBL/GenBank/DDBJ databases">
        <title>A chromosome level genome sequence of Diviner's sage (Salvia divinorum).</title>
        <authorList>
            <person name="Ford S.A."/>
            <person name="Ro D.-K."/>
            <person name="Ness R.W."/>
            <person name="Phillips M.A."/>
        </authorList>
    </citation>
    <scope>NUCLEOTIDE SEQUENCE [LARGE SCALE GENOMIC DNA]</scope>
    <source>
        <strain evidence="1">SAF-2024a</strain>
        <tissue evidence="1">Leaf</tissue>
    </source>
</reference>
<evidence type="ECO:0008006" key="3">
    <source>
        <dbReference type="Google" id="ProtNLM"/>
    </source>
</evidence>
<dbReference type="AlphaFoldDB" id="A0ABD1HM83"/>
<gene>
    <name evidence="1" type="ORF">AAHA92_08129</name>
</gene>
<dbReference type="Gene3D" id="1.20.1280.50">
    <property type="match status" value="1"/>
</dbReference>